<comment type="catalytic activity">
    <reaction evidence="9 12">
        <text>cytidine + H2O + H(+) = uridine + NH4(+)</text>
        <dbReference type="Rhea" id="RHEA:16069"/>
        <dbReference type="ChEBI" id="CHEBI:15377"/>
        <dbReference type="ChEBI" id="CHEBI:15378"/>
        <dbReference type="ChEBI" id="CHEBI:16704"/>
        <dbReference type="ChEBI" id="CHEBI:17562"/>
        <dbReference type="ChEBI" id="CHEBI:28938"/>
        <dbReference type="EC" id="3.5.4.5"/>
    </reaction>
</comment>
<comment type="cofactor">
    <cofactor evidence="1 11 12">
        <name>Zn(2+)</name>
        <dbReference type="ChEBI" id="CHEBI:29105"/>
    </cofactor>
</comment>
<gene>
    <name evidence="14" type="ORF">ILUMI_25568</name>
</gene>
<dbReference type="GO" id="GO:0004126">
    <property type="term" value="F:cytidine deaminase activity"/>
    <property type="evidence" value="ECO:0007669"/>
    <property type="project" value="UniProtKB-UniRule"/>
</dbReference>
<evidence type="ECO:0000256" key="4">
    <source>
        <dbReference type="ARBA" id="ARBA00012783"/>
    </source>
</evidence>
<feature type="binding site" evidence="11">
    <location>
        <position position="106"/>
    </location>
    <ligand>
        <name>Zn(2+)</name>
        <dbReference type="ChEBI" id="CHEBI:29105"/>
        <note>catalytic</note>
    </ligand>
</feature>
<keyword evidence="5 11" id="KW-0479">Metal-binding</keyword>
<keyword evidence="7 11" id="KW-0862">Zinc</keyword>
<dbReference type="GO" id="GO:0072527">
    <property type="term" value="P:pyrimidine-containing compound metabolic process"/>
    <property type="evidence" value="ECO:0007669"/>
    <property type="project" value="UniProtKB-ARBA"/>
</dbReference>
<keyword evidence="6 12" id="KW-0378">Hydrolase</keyword>
<feature type="binding site" evidence="11">
    <location>
        <position position="69"/>
    </location>
    <ligand>
        <name>Zn(2+)</name>
        <dbReference type="ChEBI" id="CHEBI:29105"/>
        <note>catalytic</note>
    </ligand>
</feature>
<proteinExistence type="inferred from homology"/>
<dbReference type="Proteomes" id="UP000801492">
    <property type="component" value="Unassembled WGS sequence"/>
</dbReference>
<evidence type="ECO:0000256" key="12">
    <source>
        <dbReference type="RuleBase" id="RU364006"/>
    </source>
</evidence>
<evidence type="ECO:0000256" key="6">
    <source>
        <dbReference type="ARBA" id="ARBA00022801"/>
    </source>
</evidence>
<dbReference type="GO" id="GO:0008270">
    <property type="term" value="F:zinc ion binding"/>
    <property type="evidence" value="ECO:0007669"/>
    <property type="project" value="UniProtKB-UniRule"/>
</dbReference>
<evidence type="ECO:0000313" key="14">
    <source>
        <dbReference type="EMBL" id="KAF2880604.1"/>
    </source>
</evidence>
<dbReference type="FunFam" id="3.40.140.10:FF:000008">
    <property type="entry name" value="Cytidine deaminase"/>
    <property type="match status" value="1"/>
</dbReference>
<dbReference type="Gene3D" id="3.40.140.10">
    <property type="entry name" value="Cytidine Deaminase, domain 2"/>
    <property type="match status" value="1"/>
</dbReference>
<dbReference type="EC" id="3.5.4.5" evidence="4 12"/>
<comment type="similarity">
    <text evidence="3 12">Belongs to the cytidine and deoxycytidylate deaminase family.</text>
</comment>
<protein>
    <recommendedName>
        <fullName evidence="4 12">Cytidine deaminase</fullName>
        <ecNumber evidence="4 12">3.5.4.5</ecNumber>
    </recommendedName>
    <alternativeName>
        <fullName evidence="8 12">Cytidine aminohydrolase</fullName>
    </alternativeName>
</protein>
<evidence type="ECO:0000256" key="1">
    <source>
        <dbReference type="ARBA" id="ARBA00001947"/>
    </source>
</evidence>
<dbReference type="EMBL" id="VTPC01090937">
    <property type="protein sequence ID" value="KAF2880604.1"/>
    <property type="molecule type" value="Genomic_DNA"/>
</dbReference>
<evidence type="ECO:0000256" key="11">
    <source>
        <dbReference type="PIRSR" id="PIRSR606262-3"/>
    </source>
</evidence>
<dbReference type="InterPro" id="IPR006262">
    <property type="entry name" value="Cyt_deam_tetra"/>
</dbReference>
<evidence type="ECO:0000256" key="3">
    <source>
        <dbReference type="ARBA" id="ARBA00006576"/>
    </source>
</evidence>
<dbReference type="OrthoDB" id="414540at2759"/>
<accession>A0A8K0FZX7</accession>
<keyword evidence="15" id="KW-1185">Reference proteome</keyword>
<evidence type="ECO:0000256" key="10">
    <source>
        <dbReference type="PIRSR" id="PIRSR606262-1"/>
    </source>
</evidence>
<feature type="binding site" evidence="11">
    <location>
        <position position="103"/>
    </location>
    <ligand>
        <name>Zn(2+)</name>
        <dbReference type="ChEBI" id="CHEBI:29105"/>
        <note>catalytic</note>
    </ligand>
</feature>
<evidence type="ECO:0000256" key="5">
    <source>
        <dbReference type="ARBA" id="ARBA00022723"/>
    </source>
</evidence>
<comment type="function">
    <text evidence="2 12">This enzyme scavenges exogenous and endogenous cytidine and 2'-deoxycytidine for UMP synthesis.</text>
</comment>
<dbReference type="PANTHER" id="PTHR11644:SF2">
    <property type="entry name" value="CYTIDINE DEAMINASE"/>
    <property type="match status" value="1"/>
</dbReference>
<dbReference type="GO" id="GO:0005829">
    <property type="term" value="C:cytosol"/>
    <property type="evidence" value="ECO:0007669"/>
    <property type="project" value="TreeGrafter"/>
</dbReference>
<dbReference type="PANTHER" id="PTHR11644">
    <property type="entry name" value="CYTIDINE DEAMINASE"/>
    <property type="match status" value="1"/>
</dbReference>
<dbReference type="CDD" id="cd01283">
    <property type="entry name" value="cytidine_deaminase"/>
    <property type="match status" value="1"/>
</dbReference>
<organism evidence="14 15">
    <name type="scientific">Ignelater luminosus</name>
    <name type="common">Cucubano</name>
    <name type="synonym">Pyrophorus luminosus</name>
    <dbReference type="NCBI Taxonomy" id="2038154"/>
    <lineage>
        <taxon>Eukaryota</taxon>
        <taxon>Metazoa</taxon>
        <taxon>Ecdysozoa</taxon>
        <taxon>Arthropoda</taxon>
        <taxon>Hexapoda</taxon>
        <taxon>Insecta</taxon>
        <taxon>Pterygota</taxon>
        <taxon>Neoptera</taxon>
        <taxon>Endopterygota</taxon>
        <taxon>Coleoptera</taxon>
        <taxon>Polyphaga</taxon>
        <taxon>Elateriformia</taxon>
        <taxon>Elateroidea</taxon>
        <taxon>Elateridae</taxon>
        <taxon>Agrypninae</taxon>
        <taxon>Pyrophorini</taxon>
        <taxon>Ignelater</taxon>
    </lineage>
</organism>
<evidence type="ECO:0000313" key="15">
    <source>
        <dbReference type="Proteomes" id="UP000801492"/>
    </source>
</evidence>
<evidence type="ECO:0000259" key="13">
    <source>
        <dbReference type="PROSITE" id="PS51747"/>
    </source>
</evidence>
<evidence type="ECO:0000256" key="9">
    <source>
        <dbReference type="ARBA" id="ARBA00049558"/>
    </source>
</evidence>
<sequence>MSSSIAALKIVRFDSLDTETQELLKEAVQARERAYAPYSKFKVGACLLCEDGSKFKGCNVENSASGAICAERTAYVKAVSEGNLKFKAIAVTAYQEKYITTPCGACRQFMSEFGNVIVYMTKPDLKEVFVSTLDELMPYQFQHNSDFTF</sequence>
<comment type="catalytic activity">
    <reaction evidence="12">
        <text>2'-deoxycytidine + H2O + H(+) = 2'-deoxyuridine + NH4(+)</text>
        <dbReference type="Rhea" id="RHEA:13433"/>
        <dbReference type="ChEBI" id="CHEBI:15377"/>
        <dbReference type="ChEBI" id="CHEBI:15378"/>
        <dbReference type="ChEBI" id="CHEBI:15698"/>
        <dbReference type="ChEBI" id="CHEBI:16450"/>
        <dbReference type="ChEBI" id="CHEBI:28938"/>
        <dbReference type="EC" id="3.5.4.5"/>
    </reaction>
</comment>
<dbReference type="InterPro" id="IPR002125">
    <property type="entry name" value="CMP_dCMP_dom"/>
</dbReference>
<evidence type="ECO:0000256" key="2">
    <source>
        <dbReference type="ARBA" id="ARBA00003949"/>
    </source>
</evidence>
<feature type="domain" description="CMP/dCMP-type deaminase" evidence="13">
    <location>
        <begin position="18"/>
        <end position="144"/>
    </location>
</feature>
<dbReference type="NCBIfam" id="TIGR01354">
    <property type="entry name" value="cyt_deam_tetra"/>
    <property type="match status" value="1"/>
</dbReference>
<dbReference type="AlphaFoldDB" id="A0A8K0FZX7"/>
<dbReference type="InterPro" id="IPR050202">
    <property type="entry name" value="Cyt/Deoxycyt_deaminase"/>
</dbReference>
<reference evidence="14" key="1">
    <citation type="submission" date="2019-08" db="EMBL/GenBank/DDBJ databases">
        <title>The genome of the North American firefly Photinus pyralis.</title>
        <authorList>
            <consortium name="Photinus pyralis genome working group"/>
            <person name="Fallon T.R."/>
            <person name="Sander Lower S.E."/>
            <person name="Weng J.-K."/>
        </authorList>
    </citation>
    <scope>NUCLEOTIDE SEQUENCE</scope>
    <source>
        <strain evidence="14">TRF0915ILg1</strain>
        <tissue evidence="14">Whole body</tissue>
    </source>
</reference>
<name>A0A8K0FZX7_IGNLU</name>
<dbReference type="Pfam" id="PF00383">
    <property type="entry name" value="dCMP_cyt_deam_1"/>
    <property type="match status" value="1"/>
</dbReference>
<dbReference type="NCBIfam" id="NF004064">
    <property type="entry name" value="PRK05578.1"/>
    <property type="match status" value="1"/>
</dbReference>
<dbReference type="PROSITE" id="PS51747">
    <property type="entry name" value="CYT_DCMP_DEAMINASES_2"/>
    <property type="match status" value="1"/>
</dbReference>
<comment type="caution">
    <text evidence="14">The sequence shown here is derived from an EMBL/GenBank/DDBJ whole genome shotgun (WGS) entry which is preliminary data.</text>
</comment>
<dbReference type="SUPFAM" id="SSF53927">
    <property type="entry name" value="Cytidine deaminase-like"/>
    <property type="match status" value="1"/>
</dbReference>
<evidence type="ECO:0000256" key="7">
    <source>
        <dbReference type="ARBA" id="ARBA00022833"/>
    </source>
</evidence>
<evidence type="ECO:0000256" key="8">
    <source>
        <dbReference type="ARBA" id="ARBA00032005"/>
    </source>
</evidence>
<dbReference type="InterPro" id="IPR016193">
    <property type="entry name" value="Cytidine_deaminase-like"/>
</dbReference>
<dbReference type="GO" id="GO:0055086">
    <property type="term" value="P:nucleobase-containing small molecule metabolic process"/>
    <property type="evidence" value="ECO:0007669"/>
    <property type="project" value="UniProtKB-ARBA"/>
</dbReference>
<feature type="active site" description="Proton donor" evidence="10">
    <location>
        <position position="71"/>
    </location>
</feature>